<dbReference type="CDD" id="cd00683">
    <property type="entry name" value="Trans_IPPS_HH"/>
    <property type="match status" value="1"/>
</dbReference>
<dbReference type="Gene3D" id="1.10.600.10">
    <property type="entry name" value="Farnesyl Diphosphate Synthase"/>
    <property type="match status" value="1"/>
</dbReference>
<accession>A0ABX1TW52</accession>
<dbReference type="SFLD" id="SFLDG01018">
    <property type="entry name" value="Squalene/Phytoene_Synthase_Lik"/>
    <property type="match status" value="1"/>
</dbReference>
<dbReference type="Proteomes" id="UP000749010">
    <property type="component" value="Unassembled WGS sequence"/>
</dbReference>
<dbReference type="EMBL" id="SPMY01000010">
    <property type="protein sequence ID" value="NMQ26965.1"/>
    <property type="molecule type" value="Genomic_DNA"/>
</dbReference>
<dbReference type="NCBIfam" id="TIGR03464">
    <property type="entry name" value="HpnC"/>
    <property type="match status" value="1"/>
</dbReference>
<dbReference type="RefSeq" id="WP_169065407.1">
    <property type="nucleotide sequence ID" value="NZ_SPMY01000010.1"/>
</dbReference>
<protein>
    <submittedName>
        <fullName evidence="1">Squalene synthase HpnC</fullName>
        <ecNumber evidence="1">2.5.1.21</ecNumber>
    </submittedName>
</protein>
<dbReference type="EC" id="2.5.1.21" evidence="1"/>
<name>A0ABX1TW52_9PROT</name>
<dbReference type="InterPro" id="IPR044843">
    <property type="entry name" value="Trans_IPPS_bact-type"/>
</dbReference>
<dbReference type="InterPro" id="IPR008949">
    <property type="entry name" value="Isoprenoid_synthase_dom_sf"/>
</dbReference>
<gene>
    <name evidence="1" type="primary">hpnC</name>
    <name evidence="1" type="ORF">E4Q23_03860</name>
</gene>
<comment type="caution">
    <text evidence="1">The sequence shown here is derived from an EMBL/GenBank/DDBJ whole genome shotgun (WGS) entry which is preliminary data.</text>
</comment>
<evidence type="ECO:0000313" key="1">
    <source>
        <dbReference type="EMBL" id="NMQ26965.1"/>
    </source>
</evidence>
<keyword evidence="1" id="KW-0808">Transferase</keyword>
<proteinExistence type="predicted"/>
<dbReference type="InterPro" id="IPR002060">
    <property type="entry name" value="Squ/phyt_synthse"/>
</dbReference>
<reference evidence="1 2" key="1">
    <citation type="submission" date="2019-03" db="EMBL/GenBank/DDBJ databases">
        <title>Metabolic reconstructions from genomes of highly enriched 'Candidatus Accumulibacter' and 'Candidatus Competibacter' bioreactor populations.</title>
        <authorList>
            <person name="Annavajhala M.K."/>
            <person name="Welles L."/>
            <person name="Abbas B."/>
            <person name="Sorokin D."/>
            <person name="Park H."/>
            <person name="Van Loosdrecht M."/>
            <person name="Chandran K."/>
        </authorList>
    </citation>
    <scope>NUCLEOTIDE SEQUENCE [LARGE SCALE GENOMIC DNA]</scope>
    <source>
        <strain evidence="1 2">SBR_S</strain>
    </source>
</reference>
<dbReference type="Pfam" id="PF00494">
    <property type="entry name" value="SQS_PSY"/>
    <property type="match status" value="1"/>
</dbReference>
<dbReference type="SFLD" id="SFLDG01212">
    <property type="entry name" value="Phytoene_synthase_like"/>
    <property type="match status" value="1"/>
</dbReference>
<evidence type="ECO:0000313" key="2">
    <source>
        <dbReference type="Proteomes" id="UP000749010"/>
    </source>
</evidence>
<dbReference type="InterPro" id="IPR033904">
    <property type="entry name" value="Trans_IPPS_HH"/>
</dbReference>
<dbReference type="SFLD" id="SFLDS00005">
    <property type="entry name" value="Isoprenoid_Synthase_Type_I"/>
    <property type="match status" value="1"/>
</dbReference>
<dbReference type="GO" id="GO:0051996">
    <property type="term" value="F:squalene synthase [NAD(P)H] activity"/>
    <property type="evidence" value="ECO:0007669"/>
    <property type="project" value="UniProtKB-EC"/>
</dbReference>
<dbReference type="PANTHER" id="PTHR31480">
    <property type="entry name" value="BIFUNCTIONAL LYCOPENE CYCLASE/PHYTOENE SYNTHASE"/>
    <property type="match status" value="1"/>
</dbReference>
<sequence length="269" mass="30543">MPVDHYENFPVASLLLPRRLRRPIEAIYRFARGADDIADEGDASDAARLQGLADYGEEIGRIERGAAPLRPAFNELAEIIAEWHLPTPLFRDLLDAFAQDVVTKRYPDYPQLLDYCRRSANPVGRLLVHLVGRANEENLHRSDCICTALQLINFWQDVAIDWQKGRVYLPQSDLERFGVGERQIASGRCSAEWTALLAFEVERTRDLMNAGAALVHQLPGRMGWEIRLTVQGGLRILERIEQTDGDVFQQRPQLGPSDYLFIASRALFM</sequence>
<keyword evidence="2" id="KW-1185">Reference proteome</keyword>
<organism evidence="1 2">
    <name type="scientific">Candidatus Accumulibacter phosphatis</name>
    <dbReference type="NCBI Taxonomy" id="327160"/>
    <lineage>
        <taxon>Bacteria</taxon>
        <taxon>Pseudomonadati</taxon>
        <taxon>Pseudomonadota</taxon>
        <taxon>Betaproteobacteria</taxon>
        <taxon>Candidatus Accumulibacter</taxon>
    </lineage>
</organism>
<dbReference type="InterPro" id="IPR017827">
    <property type="entry name" value="HSQ_synthase_HpnC"/>
</dbReference>
<dbReference type="SUPFAM" id="SSF48576">
    <property type="entry name" value="Terpenoid synthases"/>
    <property type="match status" value="1"/>
</dbReference>